<evidence type="ECO:0000313" key="2">
    <source>
        <dbReference type="Proteomes" id="UP000196158"/>
    </source>
</evidence>
<gene>
    <name evidence="1" type="ORF">KASA_0P06512G</name>
</gene>
<dbReference type="Gene3D" id="3.30.450.70">
    <property type="match status" value="1"/>
</dbReference>
<dbReference type="EMBL" id="FXLY01000003">
    <property type="protein sequence ID" value="SMN19435.1"/>
    <property type="molecule type" value="Genomic_DNA"/>
</dbReference>
<organism evidence="1 2">
    <name type="scientific">Maudiozyma saulgeensis</name>
    <dbReference type="NCBI Taxonomy" id="1789683"/>
    <lineage>
        <taxon>Eukaryota</taxon>
        <taxon>Fungi</taxon>
        <taxon>Dikarya</taxon>
        <taxon>Ascomycota</taxon>
        <taxon>Saccharomycotina</taxon>
        <taxon>Saccharomycetes</taxon>
        <taxon>Saccharomycetales</taxon>
        <taxon>Saccharomycetaceae</taxon>
        <taxon>Maudiozyma</taxon>
    </lineage>
</organism>
<name>A0A1X7R1A5_9SACH</name>
<dbReference type="InterPro" id="IPR011012">
    <property type="entry name" value="Longin-like_dom_sf"/>
</dbReference>
<dbReference type="InterPro" id="IPR006722">
    <property type="entry name" value="Sedlin"/>
</dbReference>
<evidence type="ECO:0000313" key="1">
    <source>
        <dbReference type="EMBL" id="SMN19435.1"/>
    </source>
</evidence>
<proteinExistence type="predicted"/>
<dbReference type="Proteomes" id="UP000196158">
    <property type="component" value="Unassembled WGS sequence"/>
</dbReference>
<dbReference type="Pfam" id="PF04628">
    <property type="entry name" value="Sedlin_N"/>
    <property type="match status" value="1"/>
</dbReference>
<dbReference type="GO" id="GO:0006888">
    <property type="term" value="P:endoplasmic reticulum to Golgi vesicle-mediated transport"/>
    <property type="evidence" value="ECO:0007669"/>
    <property type="project" value="InterPro"/>
</dbReference>
<protein>
    <submittedName>
        <fullName evidence="1">Similar to Saccharomyces cerevisiae YEL048C TCA17 Subunit of TRAPPII, a multimeric GEF involved in intra-Golgi and endosome-to-Golgi transport</fullName>
    </submittedName>
</protein>
<reference evidence="1 2" key="1">
    <citation type="submission" date="2017-04" db="EMBL/GenBank/DDBJ databases">
        <authorList>
            <person name="Afonso C.L."/>
            <person name="Miller P.J."/>
            <person name="Scott M.A."/>
            <person name="Spackman E."/>
            <person name="Goraichik I."/>
            <person name="Dimitrov K.M."/>
            <person name="Suarez D.L."/>
            <person name="Swayne D.E."/>
        </authorList>
    </citation>
    <scope>NUCLEOTIDE SEQUENCE [LARGE SCALE GENOMIC DNA]</scope>
</reference>
<keyword evidence="2" id="KW-1185">Reference proteome</keyword>
<dbReference type="STRING" id="1789683.A0A1X7R1A5"/>
<accession>A0A1X7R1A5</accession>
<sequence>MDNIVPSFVALIADDNKPILVYVPHNEAEDVNKVLQYNTFANIALDYFDSQLFQWSTLENHFAIKSLFDVEGVSVYGMLIKPTGLKIIIGFDTLKLKSDEKKVNSVFEMVKRIYIRVKCNPLMDAADLSNDKLVENLESKFDQWLSTCHLPKKTTTVEDDTKGVVMEGDQSQTELVK</sequence>
<dbReference type="AlphaFoldDB" id="A0A1X7R1A5"/>
<dbReference type="SUPFAM" id="SSF64356">
    <property type="entry name" value="SNARE-like"/>
    <property type="match status" value="1"/>
</dbReference>
<dbReference type="OrthoDB" id="18320at2759"/>
<dbReference type="GO" id="GO:0005737">
    <property type="term" value="C:cytoplasm"/>
    <property type="evidence" value="ECO:0007669"/>
    <property type="project" value="GOC"/>
</dbReference>